<dbReference type="SUPFAM" id="SSF56003">
    <property type="entry name" value="Molybdenum cofactor-binding domain"/>
    <property type="match status" value="2"/>
</dbReference>
<dbReference type="SMART" id="SM01008">
    <property type="entry name" value="Ald_Xan_dh_C"/>
    <property type="match status" value="1"/>
</dbReference>
<dbReference type="InterPro" id="IPR012368">
    <property type="entry name" value="OxRdtase_Mopterin-bd_su_IorB"/>
</dbReference>
<dbReference type="InterPro" id="IPR046867">
    <property type="entry name" value="AldOxase/xan_DH_MoCoBD2"/>
</dbReference>
<reference evidence="2" key="1">
    <citation type="submission" date="2018-05" db="EMBL/GenBank/DDBJ databases">
        <authorList>
            <person name="Lanie J.A."/>
            <person name="Ng W.-L."/>
            <person name="Kazmierczak K.M."/>
            <person name="Andrzejewski T.M."/>
            <person name="Davidsen T.M."/>
            <person name="Wayne K.J."/>
            <person name="Tettelin H."/>
            <person name="Glass J.I."/>
            <person name="Rusch D."/>
            <person name="Podicherti R."/>
            <person name="Tsui H.-C.T."/>
            <person name="Winkler M.E."/>
        </authorList>
    </citation>
    <scope>NUCLEOTIDE SEQUENCE</scope>
</reference>
<sequence length="701" mass="77071">VSTTGAGLVIGFHLPFKNRVQAATLASSNTFKPNAWVTVHPDEFVTITVSKSEMGQGVWTSLPMLIAEEMELDWTKVQIEQAPVDKEKFGRQGTGGSNSIRGSWDKMRKAGAIGKDMLMNAAAHNWSVPKKECYAEKGFIIHQPSGKKLSYGDLSMKAATLDIPTEVALKDPDNFRIIGKEIPRKDTPLKVNGTAQFAMDIDLPNMVYAFIVRCPIFGGNLKSINDTRAREIEGVLDVFAVENGVAIVGTSTWAALRGRKALAITWNEGPNKDVDSKTIYEYLQKRGLKRGATGRKDGNAKRALNKADTVVEAVYELPFQAHATMEPMNCVVDVQSDLCRIWAPTQFPQQARKRASEITGLSIDNVEVNVTFLGGGFGRRAFNDFIDDGLAVSKHMGKPVKLIWKREDDMRHDYYRPASRHVLKGGLTKSGKTTAWTHRVVAPSIIFGQIFKYPIPFKDKLDIIALEGAKDLPYEIPNIHVDYKSANTAVPIGFWRSVYNSQNAYANECFMDELAHASNMDPLQYRLQLLADAPRHDKILKLAAEKAGWGESTPTGRYKGLACHESFGSYVAQVAEVSIGEDNVVHVHRVVCAIDCGQTVNPSIVEAQMESSIVYGLSATLRGEITIEKGAVIQSNFHEFEVLRMDEMPEIEVHNINSTAPPGGVGEPGLPPIAPAVANAVFAATGIRVRKLPIKPEDLRS</sequence>
<dbReference type="Gene3D" id="3.90.1170.50">
    <property type="entry name" value="Aldehyde oxidase/xanthine dehydrogenase, a/b hammerhead"/>
    <property type="match status" value="1"/>
</dbReference>
<evidence type="ECO:0000313" key="2">
    <source>
        <dbReference type="EMBL" id="SVA54132.1"/>
    </source>
</evidence>
<dbReference type="GO" id="GO:0016491">
    <property type="term" value="F:oxidoreductase activity"/>
    <property type="evidence" value="ECO:0007669"/>
    <property type="project" value="InterPro"/>
</dbReference>
<feature type="non-terminal residue" evidence="2">
    <location>
        <position position="1"/>
    </location>
</feature>
<dbReference type="InterPro" id="IPR037165">
    <property type="entry name" value="AldOxase/xan_DH_Mopterin-bd_sf"/>
</dbReference>
<dbReference type="InterPro" id="IPR000674">
    <property type="entry name" value="Ald_Oxase/Xan_DH_a/b"/>
</dbReference>
<evidence type="ECO:0000259" key="1">
    <source>
        <dbReference type="SMART" id="SM01008"/>
    </source>
</evidence>
<dbReference type="EMBL" id="UINC01012390">
    <property type="protein sequence ID" value="SVA54132.1"/>
    <property type="molecule type" value="Genomic_DNA"/>
</dbReference>
<dbReference type="Pfam" id="PF20256">
    <property type="entry name" value="MoCoBD_2"/>
    <property type="match status" value="2"/>
</dbReference>
<protein>
    <recommendedName>
        <fullName evidence="1">Aldehyde oxidase/xanthine dehydrogenase a/b hammerhead domain-containing protein</fullName>
    </recommendedName>
</protein>
<dbReference type="Gene3D" id="3.30.365.10">
    <property type="entry name" value="Aldehyde oxidase/xanthine dehydrogenase, molybdopterin binding domain"/>
    <property type="match status" value="4"/>
</dbReference>
<proteinExistence type="predicted"/>
<dbReference type="InterPro" id="IPR008274">
    <property type="entry name" value="AldOxase/xan_DH_MoCoBD1"/>
</dbReference>
<dbReference type="PANTHER" id="PTHR47495">
    <property type="entry name" value="ALDEHYDE DEHYDROGENASE"/>
    <property type="match status" value="1"/>
</dbReference>
<dbReference type="PANTHER" id="PTHR47495:SF2">
    <property type="entry name" value="ALDEHYDE DEHYDROGENASE"/>
    <property type="match status" value="1"/>
</dbReference>
<gene>
    <name evidence="2" type="ORF">METZ01_LOCUS106986</name>
</gene>
<name>A0A381WP03_9ZZZZ</name>
<organism evidence="2">
    <name type="scientific">marine metagenome</name>
    <dbReference type="NCBI Taxonomy" id="408172"/>
    <lineage>
        <taxon>unclassified sequences</taxon>
        <taxon>metagenomes</taxon>
        <taxon>ecological metagenomes</taxon>
    </lineage>
</organism>
<feature type="domain" description="Aldehyde oxidase/xanthine dehydrogenase a/b hammerhead" evidence="1">
    <location>
        <begin position="192"/>
        <end position="270"/>
    </location>
</feature>
<dbReference type="PIRSF" id="PIRSF036389">
    <property type="entry name" value="IOR_B"/>
    <property type="match status" value="1"/>
</dbReference>
<accession>A0A381WP03</accession>
<dbReference type="InterPro" id="IPR052516">
    <property type="entry name" value="N-heterocyclic_Hydroxylase"/>
</dbReference>
<dbReference type="Pfam" id="PF02738">
    <property type="entry name" value="MoCoBD_1"/>
    <property type="match status" value="1"/>
</dbReference>
<dbReference type="AlphaFoldDB" id="A0A381WP03"/>